<feature type="region of interest" description="Disordered" evidence="6">
    <location>
        <begin position="1"/>
        <end position="28"/>
    </location>
</feature>
<dbReference type="GO" id="GO:0000793">
    <property type="term" value="C:condensed chromosome"/>
    <property type="evidence" value="ECO:0007669"/>
    <property type="project" value="TreeGrafter"/>
</dbReference>
<organism evidence="7">
    <name type="scientific">Auxenochlorella protothecoides</name>
    <name type="common">Green microalga</name>
    <name type="synonym">Chlorella protothecoides</name>
    <dbReference type="NCBI Taxonomy" id="3075"/>
    <lineage>
        <taxon>Eukaryota</taxon>
        <taxon>Viridiplantae</taxon>
        <taxon>Chlorophyta</taxon>
        <taxon>core chlorophytes</taxon>
        <taxon>Trebouxiophyceae</taxon>
        <taxon>Chlorellales</taxon>
        <taxon>Chlorellaceae</taxon>
        <taxon>Auxenochlorella</taxon>
    </lineage>
</organism>
<evidence type="ECO:0000256" key="6">
    <source>
        <dbReference type="SAM" id="MobiDB-lite"/>
    </source>
</evidence>
<evidence type="ECO:0000256" key="1">
    <source>
        <dbReference type="ARBA" id="ARBA00004123"/>
    </source>
</evidence>
<feature type="region of interest" description="Disordered" evidence="6">
    <location>
        <begin position="556"/>
        <end position="601"/>
    </location>
</feature>
<dbReference type="Pfam" id="PF14631">
    <property type="entry name" value="FancD2"/>
    <property type="match status" value="1"/>
</dbReference>
<dbReference type="GO" id="GO:0070182">
    <property type="term" value="F:DNA polymerase binding"/>
    <property type="evidence" value="ECO:0007669"/>
    <property type="project" value="TreeGrafter"/>
</dbReference>
<dbReference type="GO" id="GO:0005634">
    <property type="term" value="C:nucleus"/>
    <property type="evidence" value="ECO:0007669"/>
    <property type="project" value="UniProtKB-SubCell"/>
</dbReference>
<gene>
    <name evidence="7" type="ORF">g.64860</name>
</gene>
<accession>A0A1D1ZW48</accession>
<evidence type="ECO:0008006" key="8">
    <source>
        <dbReference type="Google" id="ProtNLM"/>
    </source>
</evidence>
<evidence type="ECO:0000313" key="7">
    <source>
        <dbReference type="EMBL" id="JAT71176.1"/>
    </source>
</evidence>
<keyword evidence="3" id="KW-0832">Ubl conjugation</keyword>
<evidence type="ECO:0000256" key="2">
    <source>
        <dbReference type="ARBA" id="ARBA00022499"/>
    </source>
</evidence>
<dbReference type="InterPro" id="IPR029448">
    <property type="entry name" value="FANCD2"/>
</dbReference>
<sequence length="601" mass="63683">ATATPEATPPPSPPASSTPAPSLPPSSLPALSGGGLLTAARVPSTGLCSVTLSDVLDGLAPLDVPGILVLSASCDAAARPAALAYLLREVRRGLSSGGEVKYVLGCGVTGGLEGSLTGLLPAIGKHMRGAQAILDASEEPACTSPHEAVAEEDAVACMTPHALDRRCAAQRVLMECVEIILQVLRGTQRGAKGSPSPGVAVTGLSDVLSALDLGGTGDCAAEAASRSFIQLLETASSLAESEQGTAPTPGAASGRQALVFLWHVLEILQILAGGGPEGAAGYKVMAGSDLGQIIHDGAREGLTRDLWTAAQALQSPSIPVAKSHPLLLPGLLSMYLSHATPRMDAIQEIARDLLPQVPGVVSGKLAHQPVSGWPSLCGHTLVHWYRAALEHLQAEWDAAVCSAQAEEKRVKTSPGRGDWEDTIAHHRRCATLFASLMSLVRVQDRRPQIMALALRWGGKFVEAFLKMLPFWRHLLQNGHQPEFHLLVKDIQKGTRILQILCAESKIQKHLPVTSQVPAMKRTVERFVFRIKLLLAETDQADAFWLGALKHKNLQGQEASSQLYPEEEEEDPPEEEEAEEEPAAGVEPAEGVEGEESMDQDE</sequence>
<name>A0A1D1ZW48_AUXPR</name>
<dbReference type="PANTHER" id="PTHR32086:SF0">
    <property type="entry name" value="FANCONI ANEMIA GROUP D2 PROTEIN"/>
    <property type="match status" value="1"/>
</dbReference>
<protein>
    <recommendedName>
        <fullName evidence="8">Fanconi anemia group D2 protein</fullName>
    </recommendedName>
</protein>
<keyword evidence="4" id="KW-0539">Nucleus</keyword>
<feature type="non-terminal residue" evidence="7">
    <location>
        <position position="1"/>
    </location>
</feature>
<dbReference type="GO" id="GO:0036297">
    <property type="term" value="P:interstrand cross-link repair"/>
    <property type="evidence" value="ECO:0007669"/>
    <property type="project" value="TreeGrafter"/>
</dbReference>
<comment type="similarity">
    <text evidence="5">Belongs to the Fanconi anemia protein FANCD2 family.</text>
</comment>
<dbReference type="GO" id="GO:0007129">
    <property type="term" value="P:homologous chromosome pairing at meiosis"/>
    <property type="evidence" value="ECO:0007669"/>
    <property type="project" value="TreeGrafter"/>
</dbReference>
<dbReference type="GO" id="GO:0031573">
    <property type="term" value="P:mitotic intra-S DNA damage checkpoint signaling"/>
    <property type="evidence" value="ECO:0007669"/>
    <property type="project" value="TreeGrafter"/>
</dbReference>
<dbReference type="PANTHER" id="PTHR32086">
    <property type="entry name" value="FANCONI ANEMIA GROUP D2 PROTEIN"/>
    <property type="match status" value="1"/>
</dbReference>
<dbReference type="AlphaFoldDB" id="A0A1D1ZW48"/>
<evidence type="ECO:0000256" key="5">
    <source>
        <dbReference type="ARBA" id="ARBA00093456"/>
    </source>
</evidence>
<dbReference type="GO" id="GO:1990918">
    <property type="term" value="P:double-strand break repair involved in meiotic recombination"/>
    <property type="evidence" value="ECO:0007669"/>
    <property type="project" value="TreeGrafter"/>
</dbReference>
<comment type="subcellular location">
    <subcellularLocation>
        <location evidence="1">Nucleus</location>
    </subcellularLocation>
</comment>
<feature type="compositionally biased region" description="Acidic residues" evidence="6">
    <location>
        <begin position="564"/>
        <end position="581"/>
    </location>
</feature>
<keyword evidence="2" id="KW-1017">Isopeptide bond</keyword>
<feature type="compositionally biased region" description="Pro residues" evidence="6">
    <location>
        <begin position="7"/>
        <end position="27"/>
    </location>
</feature>
<evidence type="ECO:0000256" key="3">
    <source>
        <dbReference type="ARBA" id="ARBA00022843"/>
    </source>
</evidence>
<dbReference type="EMBL" id="GDKF01007446">
    <property type="protein sequence ID" value="JAT71176.1"/>
    <property type="molecule type" value="Transcribed_RNA"/>
</dbReference>
<reference evidence="7" key="1">
    <citation type="submission" date="2015-08" db="EMBL/GenBank/DDBJ databases">
        <authorList>
            <person name="Babu N.S."/>
            <person name="Beckwith C.J."/>
            <person name="Beseler K.G."/>
            <person name="Brison A."/>
            <person name="Carone J.V."/>
            <person name="Caskin T.P."/>
            <person name="Diamond M."/>
            <person name="Durham M.E."/>
            <person name="Foxe J.M."/>
            <person name="Go M."/>
            <person name="Henderson B.A."/>
            <person name="Jones I.B."/>
            <person name="McGettigan J.A."/>
            <person name="Micheletti S.J."/>
            <person name="Nasrallah M.E."/>
            <person name="Ortiz D."/>
            <person name="Piller C.R."/>
            <person name="Privatt S.R."/>
            <person name="Schneider S.L."/>
            <person name="Sharp S."/>
            <person name="Smith T.C."/>
            <person name="Stanton J.D."/>
            <person name="Ullery H.E."/>
            <person name="Wilson R.J."/>
            <person name="Serrano M.G."/>
            <person name="Buck G."/>
            <person name="Lee V."/>
            <person name="Wang Y."/>
            <person name="Carvalho R."/>
            <person name="Voegtly L."/>
            <person name="Shi R."/>
            <person name="Duckworth R."/>
            <person name="Johnson A."/>
            <person name="Loviza R."/>
            <person name="Walstead R."/>
            <person name="Shah Z."/>
            <person name="Kiflezghi M."/>
            <person name="Wade K."/>
            <person name="Ball S.L."/>
            <person name="Bradley K.W."/>
            <person name="Asai D.J."/>
            <person name="Bowman C.A."/>
            <person name="Russell D.A."/>
            <person name="Pope W.H."/>
            <person name="Jacobs-Sera D."/>
            <person name="Hendrix R.W."/>
            <person name="Hatfull G.F."/>
        </authorList>
    </citation>
    <scope>NUCLEOTIDE SEQUENCE</scope>
</reference>
<evidence type="ECO:0000256" key="4">
    <source>
        <dbReference type="ARBA" id="ARBA00023242"/>
    </source>
</evidence>
<proteinExistence type="inferred from homology"/>
<feature type="compositionally biased region" description="Acidic residues" evidence="6">
    <location>
        <begin position="589"/>
        <end position="601"/>
    </location>
</feature>